<comment type="subcellular location">
    <subcellularLocation>
        <location evidence="1">Nucleus</location>
    </subcellularLocation>
</comment>
<dbReference type="EMBL" id="JBDFQZ010000005">
    <property type="protein sequence ID" value="KAK9723646.1"/>
    <property type="molecule type" value="Genomic_DNA"/>
</dbReference>
<evidence type="ECO:0000256" key="5">
    <source>
        <dbReference type="SAM" id="Coils"/>
    </source>
</evidence>
<dbReference type="InterPro" id="IPR051358">
    <property type="entry name" value="TF_AMS/ICE1/BHLH6-like"/>
</dbReference>
<keyword evidence="5" id="KW-0175">Coiled coil</keyword>
<protein>
    <recommendedName>
        <fullName evidence="6">Plant bHLH transcription factor ACT-like domain-containing protein</fullName>
    </recommendedName>
</protein>
<sequence length="163" mass="18339">MSREKNSNALQRKYNLLSSLTNSNSKDKVSILKDASKYIKELKQKVERLNQDIGTSCSNQISDPLNTTNEFDDQNLLPQVNVETREEEFVINVCSDQSCQGLLVIILKTFEQLGLEVRDANVSCDDCFQLDALGVEKDGVDDLDAQIVRQAILQAVIQWKGDK</sequence>
<dbReference type="PANTHER" id="PTHR31945:SF8">
    <property type="entry name" value="TRANSCRIPTION FACTOR BHLH93-LIKE PROTEIN"/>
    <property type="match status" value="1"/>
</dbReference>
<dbReference type="GO" id="GO:0003700">
    <property type="term" value="F:DNA-binding transcription factor activity"/>
    <property type="evidence" value="ECO:0007669"/>
    <property type="project" value="TreeGrafter"/>
</dbReference>
<evidence type="ECO:0000256" key="3">
    <source>
        <dbReference type="ARBA" id="ARBA00023163"/>
    </source>
</evidence>
<organism evidence="7 8">
    <name type="scientific">Saponaria officinalis</name>
    <name type="common">Common soapwort</name>
    <name type="synonym">Lychnis saponaria</name>
    <dbReference type="NCBI Taxonomy" id="3572"/>
    <lineage>
        <taxon>Eukaryota</taxon>
        <taxon>Viridiplantae</taxon>
        <taxon>Streptophyta</taxon>
        <taxon>Embryophyta</taxon>
        <taxon>Tracheophyta</taxon>
        <taxon>Spermatophyta</taxon>
        <taxon>Magnoliopsida</taxon>
        <taxon>eudicotyledons</taxon>
        <taxon>Gunneridae</taxon>
        <taxon>Pentapetalae</taxon>
        <taxon>Caryophyllales</taxon>
        <taxon>Caryophyllaceae</taxon>
        <taxon>Caryophylleae</taxon>
        <taxon>Saponaria</taxon>
    </lineage>
</organism>
<evidence type="ECO:0000256" key="4">
    <source>
        <dbReference type="ARBA" id="ARBA00023242"/>
    </source>
</evidence>
<dbReference type="InterPro" id="IPR054502">
    <property type="entry name" value="bHLH-TF_ACT-like_plant"/>
</dbReference>
<gene>
    <name evidence="7" type="ORF">RND81_05G015500</name>
</gene>
<dbReference type="InterPro" id="IPR036638">
    <property type="entry name" value="HLH_DNA-bd_sf"/>
</dbReference>
<comment type="caution">
    <text evidence="7">The sequence shown here is derived from an EMBL/GenBank/DDBJ whole genome shotgun (WGS) entry which is preliminary data.</text>
</comment>
<dbReference type="SUPFAM" id="SSF47459">
    <property type="entry name" value="HLH, helix-loop-helix DNA-binding domain"/>
    <property type="match status" value="1"/>
</dbReference>
<keyword evidence="2" id="KW-0805">Transcription regulation</keyword>
<evidence type="ECO:0000256" key="2">
    <source>
        <dbReference type="ARBA" id="ARBA00023015"/>
    </source>
</evidence>
<dbReference type="AlphaFoldDB" id="A0AAW1KQ68"/>
<name>A0AAW1KQ68_SAPOF</name>
<dbReference type="GO" id="GO:0046983">
    <property type="term" value="F:protein dimerization activity"/>
    <property type="evidence" value="ECO:0007669"/>
    <property type="project" value="InterPro"/>
</dbReference>
<keyword evidence="3" id="KW-0804">Transcription</keyword>
<dbReference type="Pfam" id="PF22754">
    <property type="entry name" value="bHLH-TF_ACT-like_plant"/>
    <property type="match status" value="1"/>
</dbReference>
<evidence type="ECO:0000256" key="1">
    <source>
        <dbReference type="ARBA" id="ARBA00004123"/>
    </source>
</evidence>
<dbReference type="PANTHER" id="PTHR31945">
    <property type="entry name" value="TRANSCRIPTION FACTOR SCREAM2-RELATED"/>
    <property type="match status" value="1"/>
</dbReference>
<evidence type="ECO:0000313" key="8">
    <source>
        <dbReference type="Proteomes" id="UP001443914"/>
    </source>
</evidence>
<accession>A0AAW1KQ68</accession>
<dbReference type="Proteomes" id="UP001443914">
    <property type="component" value="Unassembled WGS sequence"/>
</dbReference>
<dbReference type="GO" id="GO:0043565">
    <property type="term" value="F:sequence-specific DNA binding"/>
    <property type="evidence" value="ECO:0007669"/>
    <property type="project" value="TreeGrafter"/>
</dbReference>
<evidence type="ECO:0000259" key="6">
    <source>
        <dbReference type="Pfam" id="PF22754"/>
    </source>
</evidence>
<proteinExistence type="predicted"/>
<dbReference type="Gene3D" id="4.10.280.10">
    <property type="entry name" value="Helix-loop-helix DNA-binding domain"/>
    <property type="match status" value="1"/>
</dbReference>
<keyword evidence="4" id="KW-0539">Nucleus</keyword>
<dbReference type="GO" id="GO:0005634">
    <property type="term" value="C:nucleus"/>
    <property type="evidence" value="ECO:0007669"/>
    <property type="project" value="UniProtKB-SubCell"/>
</dbReference>
<keyword evidence="8" id="KW-1185">Reference proteome</keyword>
<evidence type="ECO:0000313" key="7">
    <source>
        <dbReference type="EMBL" id="KAK9723646.1"/>
    </source>
</evidence>
<reference evidence="7" key="1">
    <citation type="submission" date="2024-03" db="EMBL/GenBank/DDBJ databases">
        <title>WGS assembly of Saponaria officinalis var. Norfolk2.</title>
        <authorList>
            <person name="Jenkins J."/>
            <person name="Shu S."/>
            <person name="Grimwood J."/>
            <person name="Barry K."/>
            <person name="Goodstein D."/>
            <person name="Schmutz J."/>
            <person name="Leebens-Mack J."/>
            <person name="Osbourn A."/>
        </authorList>
    </citation>
    <scope>NUCLEOTIDE SEQUENCE [LARGE SCALE GENOMIC DNA]</scope>
    <source>
        <strain evidence="7">JIC</strain>
    </source>
</reference>
<feature type="domain" description="Plant bHLH transcription factor ACT-like" evidence="6">
    <location>
        <begin position="79"/>
        <end position="156"/>
    </location>
</feature>
<feature type="coiled-coil region" evidence="5">
    <location>
        <begin position="32"/>
        <end position="59"/>
    </location>
</feature>